<accession>A0ACB9Z0X9</accession>
<reference evidence="1 2" key="1">
    <citation type="journal article" date="2022" name="New Phytol.">
        <title>Ecological generalism drives hyperdiversity of secondary metabolite gene clusters in xylarialean endophytes.</title>
        <authorList>
            <person name="Franco M.E.E."/>
            <person name="Wisecaver J.H."/>
            <person name="Arnold A.E."/>
            <person name="Ju Y.M."/>
            <person name="Slot J.C."/>
            <person name="Ahrendt S."/>
            <person name="Moore L.P."/>
            <person name="Eastman K.E."/>
            <person name="Scott K."/>
            <person name="Konkel Z."/>
            <person name="Mondo S.J."/>
            <person name="Kuo A."/>
            <person name="Hayes R.D."/>
            <person name="Haridas S."/>
            <person name="Andreopoulos B."/>
            <person name="Riley R."/>
            <person name="LaButti K."/>
            <person name="Pangilinan J."/>
            <person name="Lipzen A."/>
            <person name="Amirebrahimi M."/>
            <person name="Yan J."/>
            <person name="Adam C."/>
            <person name="Keymanesh K."/>
            <person name="Ng V."/>
            <person name="Louie K."/>
            <person name="Northen T."/>
            <person name="Drula E."/>
            <person name="Henrissat B."/>
            <person name="Hsieh H.M."/>
            <person name="Youens-Clark K."/>
            <person name="Lutzoni F."/>
            <person name="Miadlikowska J."/>
            <person name="Eastwood D.C."/>
            <person name="Hamelin R.C."/>
            <person name="Grigoriev I.V."/>
            <person name="U'Ren J.M."/>
        </authorList>
    </citation>
    <scope>NUCLEOTIDE SEQUENCE [LARGE SCALE GENOMIC DNA]</scope>
    <source>
        <strain evidence="1 2">CBS 119005</strain>
    </source>
</reference>
<evidence type="ECO:0000313" key="1">
    <source>
        <dbReference type="EMBL" id="KAI4864635.1"/>
    </source>
</evidence>
<organism evidence="1 2">
    <name type="scientific">Hypoxylon rubiginosum</name>
    <dbReference type="NCBI Taxonomy" id="110542"/>
    <lineage>
        <taxon>Eukaryota</taxon>
        <taxon>Fungi</taxon>
        <taxon>Dikarya</taxon>
        <taxon>Ascomycota</taxon>
        <taxon>Pezizomycotina</taxon>
        <taxon>Sordariomycetes</taxon>
        <taxon>Xylariomycetidae</taxon>
        <taxon>Xylariales</taxon>
        <taxon>Hypoxylaceae</taxon>
        <taxon>Hypoxylon</taxon>
    </lineage>
</organism>
<proteinExistence type="predicted"/>
<sequence length="658" mass="73835">MAQMIPKFLGKLLELTSEAIDYETADPRTIWDRIFRSILFKMEGIRPLYWIIDGLDEAHYPRAIIKLLSDVSSSSVLLRILLVGRSTPEIEATFQKVPNTLSLKMIGIKGHLEDLQRYVRQELSMPGDSDFRESVVKRVVEGSQNNFLWVRLAVDKLNSCHRLTDVELALQELPTGMEALYDRMALSIAQNSSATNRGLASSILQFVTCSFRGLKVAGLSRSLDEDTSQLLDFERSIVDLCGGFVAVDNGGNVTLIHHTAREYLLSNTKRPFNIDPGYAHERMFLSCMKCLMTIGLRSQINRNQISDFVGYASSWWSSHLVTALLNDGQVDKVLGKFLTNHWVLTWIQILAASKKQHVLVESSTNLSKYCLRRRKFAATSRGMRQHIIGQELLERWSTDFVKLVGMFGASLQRNPEAIYKLVPPFCPRNSSIYQLFGKAEAKHIALSGVSAEDWDDSLARISLAHGSYASSILSSGALVTILASPGSVFIYDSTFEETTASPMKHGERVYRMELDSSGALLATYGYRTTKIWETSTGICTISVDNVTSRPRPLAMLFKDSGTTLLVGAEDRRIRSLDMNQQHPTWKLVAELDEPELEGYYAQSSSYMALNKDGTLVAVAYRSYPLSAWELEGPVNLLAKKRANCYRRCNRRRLASSLS</sequence>
<name>A0ACB9Z0X9_9PEZI</name>
<keyword evidence="2" id="KW-1185">Reference proteome</keyword>
<dbReference type="Proteomes" id="UP001497700">
    <property type="component" value="Unassembled WGS sequence"/>
</dbReference>
<gene>
    <name evidence="1" type="ORF">F4820DRAFT_328444</name>
</gene>
<dbReference type="EMBL" id="MU393483">
    <property type="protein sequence ID" value="KAI4864635.1"/>
    <property type="molecule type" value="Genomic_DNA"/>
</dbReference>
<protein>
    <submittedName>
        <fullName evidence="1">Uncharacterized protein</fullName>
    </submittedName>
</protein>
<evidence type="ECO:0000313" key="2">
    <source>
        <dbReference type="Proteomes" id="UP001497700"/>
    </source>
</evidence>
<comment type="caution">
    <text evidence="1">The sequence shown here is derived from an EMBL/GenBank/DDBJ whole genome shotgun (WGS) entry which is preliminary data.</text>
</comment>